<proteinExistence type="predicted"/>
<evidence type="ECO:0000256" key="1">
    <source>
        <dbReference type="ARBA" id="ARBA00023015"/>
    </source>
</evidence>
<dbReference type="PANTHER" id="PTHR33164:SF43">
    <property type="entry name" value="HTH-TYPE TRANSCRIPTIONAL REPRESSOR YETL"/>
    <property type="match status" value="1"/>
</dbReference>
<dbReference type="PROSITE" id="PS50995">
    <property type="entry name" value="HTH_MARR_2"/>
    <property type="match status" value="1"/>
</dbReference>
<dbReference type="PROSITE" id="PS01117">
    <property type="entry name" value="HTH_MARR_1"/>
    <property type="match status" value="1"/>
</dbReference>
<dbReference type="Proteomes" id="UP001299970">
    <property type="component" value="Unassembled WGS sequence"/>
</dbReference>
<sequence>MPSEPAHDDLAPDGVDYWSFVAIAVERTTRALPAVDARAMRLMLSLYRASNAMVYDLESAVHRPRGWSFAGFRVLFVLWLAGPLEAKRVAQLAGMSRAAVSALVNTLERDGLVARRKAGRDRRSVELSLTTHGEQVFADAFAAHNEREQTWASALTDDEAAQLTALLEKMMASPVAASANRRR</sequence>
<dbReference type="PANTHER" id="PTHR33164">
    <property type="entry name" value="TRANSCRIPTIONAL REGULATOR, MARR FAMILY"/>
    <property type="match status" value="1"/>
</dbReference>
<keyword evidence="1" id="KW-0805">Transcription regulation</keyword>
<protein>
    <submittedName>
        <fullName evidence="5">MarR family transcriptional regulator</fullName>
    </submittedName>
</protein>
<dbReference type="InterPro" id="IPR023187">
    <property type="entry name" value="Tscrpt_reg_MarR-type_CS"/>
</dbReference>
<name>A0ABS9TJ92_9PSEU</name>
<keyword evidence="6" id="KW-1185">Reference proteome</keyword>
<evidence type="ECO:0000256" key="2">
    <source>
        <dbReference type="ARBA" id="ARBA00023125"/>
    </source>
</evidence>
<dbReference type="InterPro" id="IPR000835">
    <property type="entry name" value="HTH_MarR-typ"/>
</dbReference>
<dbReference type="InterPro" id="IPR036388">
    <property type="entry name" value="WH-like_DNA-bd_sf"/>
</dbReference>
<organism evidence="5 6">
    <name type="scientific">Pseudonocardia alaniniphila</name>
    <dbReference type="NCBI Taxonomy" id="75291"/>
    <lineage>
        <taxon>Bacteria</taxon>
        <taxon>Bacillati</taxon>
        <taxon>Actinomycetota</taxon>
        <taxon>Actinomycetes</taxon>
        <taxon>Pseudonocardiales</taxon>
        <taxon>Pseudonocardiaceae</taxon>
        <taxon>Pseudonocardia</taxon>
    </lineage>
</organism>
<feature type="domain" description="HTH marR-type" evidence="4">
    <location>
        <begin position="39"/>
        <end position="172"/>
    </location>
</feature>
<dbReference type="EMBL" id="JAKXMK010000019">
    <property type="protein sequence ID" value="MCH6168493.1"/>
    <property type="molecule type" value="Genomic_DNA"/>
</dbReference>
<evidence type="ECO:0000313" key="6">
    <source>
        <dbReference type="Proteomes" id="UP001299970"/>
    </source>
</evidence>
<dbReference type="SMART" id="SM00347">
    <property type="entry name" value="HTH_MARR"/>
    <property type="match status" value="1"/>
</dbReference>
<keyword evidence="3" id="KW-0804">Transcription</keyword>
<dbReference type="Gene3D" id="1.10.10.10">
    <property type="entry name" value="Winged helix-like DNA-binding domain superfamily/Winged helix DNA-binding domain"/>
    <property type="match status" value="1"/>
</dbReference>
<dbReference type="Pfam" id="PF12802">
    <property type="entry name" value="MarR_2"/>
    <property type="match status" value="1"/>
</dbReference>
<dbReference type="InterPro" id="IPR036390">
    <property type="entry name" value="WH_DNA-bd_sf"/>
</dbReference>
<reference evidence="5 6" key="1">
    <citation type="submission" date="2022-03" db="EMBL/GenBank/DDBJ databases">
        <title>Pseudonocardia alaer sp. nov., a novel actinomycete isolated from reed forest soil.</title>
        <authorList>
            <person name="Wang L."/>
        </authorList>
    </citation>
    <scope>NUCLEOTIDE SEQUENCE [LARGE SCALE GENOMIC DNA]</scope>
    <source>
        <strain evidence="5 6">Y-16303</strain>
    </source>
</reference>
<evidence type="ECO:0000256" key="3">
    <source>
        <dbReference type="ARBA" id="ARBA00023163"/>
    </source>
</evidence>
<comment type="caution">
    <text evidence="5">The sequence shown here is derived from an EMBL/GenBank/DDBJ whole genome shotgun (WGS) entry which is preliminary data.</text>
</comment>
<gene>
    <name evidence="5" type="ORF">MMF94_22600</name>
</gene>
<keyword evidence="2" id="KW-0238">DNA-binding</keyword>
<dbReference type="SUPFAM" id="SSF46785">
    <property type="entry name" value="Winged helix' DNA-binding domain"/>
    <property type="match status" value="1"/>
</dbReference>
<evidence type="ECO:0000259" key="4">
    <source>
        <dbReference type="PROSITE" id="PS50995"/>
    </source>
</evidence>
<evidence type="ECO:0000313" key="5">
    <source>
        <dbReference type="EMBL" id="MCH6168493.1"/>
    </source>
</evidence>
<dbReference type="RefSeq" id="WP_241039148.1">
    <property type="nucleotide sequence ID" value="NZ_BAAAJF010000055.1"/>
</dbReference>
<dbReference type="PRINTS" id="PR00598">
    <property type="entry name" value="HTHMARR"/>
</dbReference>
<dbReference type="InterPro" id="IPR039422">
    <property type="entry name" value="MarR/SlyA-like"/>
</dbReference>
<accession>A0ABS9TJ92</accession>